<dbReference type="EMBL" id="LT629765">
    <property type="protein sequence ID" value="SDS79020.1"/>
    <property type="molecule type" value="Genomic_DNA"/>
</dbReference>
<name>A0A1H1V318_9CORY</name>
<evidence type="ECO:0000313" key="2">
    <source>
        <dbReference type="Proteomes" id="UP000182237"/>
    </source>
</evidence>
<gene>
    <name evidence="1" type="ORF">SAMN04488539_2402</name>
</gene>
<evidence type="ECO:0000313" key="1">
    <source>
        <dbReference type="EMBL" id="SDS79020.1"/>
    </source>
</evidence>
<dbReference type="AlphaFoldDB" id="A0A1H1V318"/>
<protein>
    <submittedName>
        <fullName evidence="1">Uncharacterized protein</fullName>
    </submittedName>
</protein>
<dbReference type="Proteomes" id="UP000182237">
    <property type="component" value="Chromosome I"/>
</dbReference>
<keyword evidence="2" id="KW-1185">Reference proteome</keyword>
<sequence>MTFISGDSDVRIHVRYAFHPRFFVDAVNENHHFLAHENTATT</sequence>
<proteinExistence type="predicted"/>
<organism evidence="1 2">
    <name type="scientific">Corynebacterium timonense</name>
    <dbReference type="NCBI Taxonomy" id="441500"/>
    <lineage>
        <taxon>Bacteria</taxon>
        <taxon>Bacillati</taxon>
        <taxon>Actinomycetota</taxon>
        <taxon>Actinomycetes</taxon>
        <taxon>Mycobacteriales</taxon>
        <taxon>Corynebacteriaceae</taxon>
        <taxon>Corynebacterium</taxon>
    </lineage>
</organism>
<reference evidence="1 2" key="1">
    <citation type="submission" date="2016-10" db="EMBL/GenBank/DDBJ databases">
        <authorList>
            <person name="de Groot N.N."/>
        </authorList>
    </citation>
    <scope>NUCLEOTIDE SEQUENCE [LARGE SCALE GENOMIC DNA]</scope>
    <source>
        <strain evidence="1 2">DSM 45434</strain>
    </source>
</reference>
<accession>A0A1H1V318</accession>